<feature type="compositionally biased region" description="Low complexity" evidence="6">
    <location>
        <begin position="130"/>
        <end position="173"/>
    </location>
</feature>
<evidence type="ECO:0000313" key="9">
    <source>
        <dbReference type="Proteomes" id="UP000772434"/>
    </source>
</evidence>
<feature type="region of interest" description="Disordered" evidence="6">
    <location>
        <begin position="97"/>
        <end position="179"/>
    </location>
</feature>
<keyword evidence="4" id="KW-0804">Transcription</keyword>
<comment type="subcellular location">
    <subcellularLocation>
        <location evidence="1">Nucleus</location>
    </subcellularLocation>
</comment>
<dbReference type="PANTHER" id="PTHR47338">
    <property type="entry name" value="ZN(II)2CYS6 TRANSCRIPTION FACTOR (EUROFUNG)-RELATED"/>
    <property type="match status" value="1"/>
</dbReference>
<dbReference type="CDD" id="cd00067">
    <property type="entry name" value="GAL4"/>
    <property type="match status" value="1"/>
</dbReference>
<dbReference type="InterPro" id="IPR036864">
    <property type="entry name" value="Zn2-C6_fun-type_DNA-bd_sf"/>
</dbReference>
<evidence type="ECO:0000259" key="7">
    <source>
        <dbReference type="SMART" id="SM00066"/>
    </source>
</evidence>
<dbReference type="GO" id="GO:0005634">
    <property type="term" value="C:nucleus"/>
    <property type="evidence" value="ECO:0007669"/>
    <property type="project" value="UniProtKB-SubCell"/>
</dbReference>
<dbReference type="InterPro" id="IPR001138">
    <property type="entry name" value="Zn2Cys6_DnaBD"/>
</dbReference>
<proteinExistence type="predicted"/>
<evidence type="ECO:0000256" key="4">
    <source>
        <dbReference type="ARBA" id="ARBA00023163"/>
    </source>
</evidence>
<dbReference type="InterPro" id="IPR050815">
    <property type="entry name" value="TF_fung"/>
</dbReference>
<organism evidence="8 9">
    <name type="scientific">Rhodocollybia butyracea</name>
    <dbReference type="NCBI Taxonomy" id="206335"/>
    <lineage>
        <taxon>Eukaryota</taxon>
        <taxon>Fungi</taxon>
        <taxon>Dikarya</taxon>
        <taxon>Basidiomycota</taxon>
        <taxon>Agaricomycotina</taxon>
        <taxon>Agaricomycetes</taxon>
        <taxon>Agaricomycetidae</taxon>
        <taxon>Agaricales</taxon>
        <taxon>Marasmiineae</taxon>
        <taxon>Omphalotaceae</taxon>
        <taxon>Rhodocollybia</taxon>
    </lineage>
</organism>
<keyword evidence="5" id="KW-0539">Nucleus</keyword>
<dbReference type="AlphaFoldDB" id="A0A9P5Q283"/>
<feature type="compositionally biased region" description="Low complexity" evidence="6">
    <location>
        <begin position="570"/>
        <end position="582"/>
    </location>
</feature>
<feature type="region of interest" description="Disordered" evidence="6">
    <location>
        <begin position="67"/>
        <end position="86"/>
    </location>
</feature>
<dbReference type="Pfam" id="PF00172">
    <property type="entry name" value="Zn_clus"/>
    <property type="match status" value="1"/>
</dbReference>
<evidence type="ECO:0000313" key="8">
    <source>
        <dbReference type="EMBL" id="KAF9072725.1"/>
    </source>
</evidence>
<evidence type="ECO:0000256" key="1">
    <source>
        <dbReference type="ARBA" id="ARBA00004123"/>
    </source>
</evidence>
<dbReference type="OrthoDB" id="2309723at2759"/>
<dbReference type="Proteomes" id="UP000772434">
    <property type="component" value="Unassembled WGS sequence"/>
</dbReference>
<sequence>MTSRYNSPSSGGISKPLKRGKACLTVRLSILICSRLKLITIRVIQCRFLKIRCDGARPTCGPCQRAPKDDPCEYADGPGRSRTRALEETIHRLETRLREYEHPDESPPVALHNPYEAGHDSDTTVRLNIPGPSLYTSSSNSPPSPFSVTSPLTSIPSPHPGSSGSSDRTASRSPAVEPRTTLPATRNLLEWFFSHASSFGFFLDVARFSQSALLPLDFGHQSRPCPGLLSTVYLWGIHLSPNALHKDLEHTLLVRALRDTASDLSSTRPHPHRFLHTIQAETLLGYYFFRTGNVLEAKRHASSAASLALGCRFNLLRSSQHFNPSTIPAFPDGSNGLLPTQDSIEEGERINGFWAVFTLYRNLAVAVDPSGSVCGVFDAPGCQIDTPWPLDMEIYKKNILPSRGTLTVHEFLNHAHRPEDQYQLTSITSMVTKASVLLHQASFVAGQYHANMASRDAQAFFAAFQSLKHLIDTLHSQISPLEKLEHRNQSAREIFLAHALIYGSIIRLNEIFADSDPNCRQSCVSAARAILRGGGLNIAEFGCVNPIMGTLWALACQTLVQEVTRIRSSSNTWSSPHSSGSSHQTHLQPSQEEESLLASLRQGLSTLTFFSTNSALMSKSSIFPLRGIRCLLRDWRWVDDVDANLEAEDLHGNNHTQDSDGSVTPLSSWTGIETPPVPMLAYDAGRNGSWDPLSPHEFVSKSEYFEPRSSFNDFPESTTVLQSCVGEAFQNHRYQKNHLYNLEHTAQYASPV</sequence>
<evidence type="ECO:0000256" key="6">
    <source>
        <dbReference type="SAM" id="MobiDB-lite"/>
    </source>
</evidence>
<dbReference type="CDD" id="cd12148">
    <property type="entry name" value="fungal_TF_MHR"/>
    <property type="match status" value="1"/>
</dbReference>
<dbReference type="EMBL" id="JADNRY010000022">
    <property type="protein sequence ID" value="KAF9072725.1"/>
    <property type="molecule type" value="Genomic_DNA"/>
</dbReference>
<dbReference type="PANTHER" id="PTHR47338:SF29">
    <property type="entry name" value="ZN(2)-C6 FUNGAL-TYPE DOMAIN-CONTAINING PROTEIN"/>
    <property type="match status" value="1"/>
</dbReference>
<name>A0A9P5Q283_9AGAR</name>
<feature type="domain" description="Zn(2)-C6 fungal-type" evidence="7">
    <location>
        <begin position="44"/>
        <end position="83"/>
    </location>
</feature>
<gene>
    <name evidence="8" type="ORF">BDP27DRAFT_1445470</name>
</gene>
<keyword evidence="3" id="KW-0805">Transcription regulation</keyword>
<feature type="region of interest" description="Disordered" evidence="6">
    <location>
        <begin position="570"/>
        <end position="592"/>
    </location>
</feature>
<dbReference type="GO" id="GO:0008270">
    <property type="term" value="F:zinc ion binding"/>
    <property type="evidence" value="ECO:0007669"/>
    <property type="project" value="InterPro"/>
</dbReference>
<keyword evidence="2" id="KW-0479">Metal-binding</keyword>
<evidence type="ECO:0000256" key="2">
    <source>
        <dbReference type="ARBA" id="ARBA00022723"/>
    </source>
</evidence>
<protein>
    <recommendedName>
        <fullName evidence="7">Zn(2)-C6 fungal-type domain-containing protein</fullName>
    </recommendedName>
</protein>
<dbReference type="Gene3D" id="4.10.240.10">
    <property type="entry name" value="Zn(2)-C6 fungal-type DNA-binding domain"/>
    <property type="match status" value="1"/>
</dbReference>
<evidence type="ECO:0000256" key="5">
    <source>
        <dbReference type="ARBA" id="ARBA00023242"/>
    </source>
</evidence>
<comment type="caution">
    <text evidence="8">The sequence shown here is derived from an EMBL/GenBank/DDBJ whole genome shotgun (WGS) entry which is preliminary data.</text>
</comment>
<dbReference type="GO" id="GO:0000981">
    <property type="term" value="F:DNA-binding transcription factor activity, RNA polymerase II-specific"/>
    <property type="evidence" value="ECO:0007669"/>
    <property type="project" value="InterPro"/>
</dbReference>
<keyword evidence="9" id="KW-1185">Reference proteome</keyword>
<accession>A0A9P5Q283</accession>
<evidence type="ECO:0000256" key="3">
    <source>
        <dbReference type="ARBA" id="ARBA00023015"/>
    </source>
</evidence>
<reference evidence="8" key="1">
    <citation type="submission" date="2020-11" db="EMBL/GenBank/DDBJ databases">
        <authorList>
            <consortium name="DOE Joint Genome Institute"/>
            <person name="Ahrendt S."/>
            <person name="Riley R."/>
            <person name="Andreopoulos W."/>
            <person name="Labutti K."/>
            <person name="Pangilinan J."/>
            <person name="Ruiz-Duenas F.J."/>
            <person name="Barrasa J.M."/>
            <person name="Sanchez-Garcia M."/>
            <person name="Camarero S."/>
            <person name="Miyauchi S."/>
            <person name="Serrano A."/>
            <person name="Linde D."/>
            <person name="Babiker R."/>
            <person name="Drula E."/>
            <person name="Ayuso-Fernandez I."/>
            <person name="Pacheco R."/>
            <person name="Padilla G."/>
            <person name="Ferreira P."/>
            <person name="Barriuso J."/>
            <person name="Kellner H."/>
            <person name="Castanera R."/>
            <person name="Alfaro M."/>
            <person name="Ramirez L."/>
            <person name="Pisabarro A.G."/>
            <person name="Kuo A."/>
            <person name="Tritt A."/>
            <person name="Lipzen A."/>
            <person name="He G."/>
            <person name="Yan M."/>
            <person name="Ng V."/>
            <person name="Cullen D."/>
            <person name="Martin F."/>
            <person name="Rosso M.-N."/>
            <person name="Henrissat B."/>
            <person name="Hibbett D."/>
            <person name="Martinez A.T."/>
            <person name="Grigoriev I.V."/>
        </authorList>
    </citation>
    <scope>NUCLEOTIDE SEQUENCE</scope>
    <source>
        <strain evidence="8">AH 40177</strain>
    </source>
</reference>
<dbReference type="SMART" id="SM00066">
    <property type="entry name" value="GAL4"/>
    <property type="match status" value="1"/>
</dbReference>